<reference evidence="2 3" key="1">
    <citation type="submission" date="2019-05" db="EMBL/GenBank/DDBJ databases">
        <title>Another draft genome of Portunus trituberculatus and its Hox gene families provides insights of decapod evolution.</title>
        <authorList>
            <person name="Jeong J.-H."/>
            <person name="Song I."/>
            <person name="Kim S."/>
            <person name="Choi T."/>
            <person name="Kim D."/>
            <person name="Ryu S."/>
            <person name="Kim W."/>
        </authorList>
    </citation>
    <scope>NUCLEOTIDE SEQUENCE [LARGE SCALE GENOMIC DNA]</scope>
    <source>
        <tissue evidence="2">Muscle</tissue>
    </source>
</reference>
<keyword evidence="1" id="KW-0472">Membrane</keyword>
<protein>
    <submittedName>
        <fullName evidence="2">Uncharacterized protein</fullName>
    </submittedName>
</protein>
<organism evidence="2 3">
    <name type="scientific">Portunus trituberculatus</name>
    <name type="common">Swimming crab</name>
    <name type="synonym">Neptunus trituberculatus</name>
    <dbReference type="NCBI Taxonomy" id="210409"/>
    <lineage>
        <taxon>Eukaryota</taxon>
        <taxon>Metazoa</taxon>
        <taxon>Ecdysozoa</taxon>
        <taxon>Arthropoda</taxon>
        <taxon>Crustacea</taxon>
        <taxon>Multicrustacea</taxon>
        <taxon>Malacostraca</taxon>
        <taxon>Eumalacostraca</taxon>
        <taxon>Eucarida</taxon>
        <taxon>Decapoda</taxon>
        <taxon>Pleocyemata</taxon>
        <taxon>Brachyura</taxon>
        <taxon>Eubrachyura</taxon>
        <taxon>Portunoidea</taxon>
        <taxon>Portunidae</taxon>
        <taxon>Portuninae</taxon>
        <taxon>Portunus</taxon>
    </lineage>
</organism>
<comment type="caution">
    <text evidence="2">The sequence shown here is derived from an EMBL/GenBank/DDBJ whole genome shotgun (WGS) entry which is preliminary data.</text>
</comment>
<proteinExistence type="predicted"/>
<dbReference type="Proteomes" id="UP000324222">
    <property type="component" value="Unassembled WGS sequence"/>
</dbReference>
<evidence type="ECO:0000256" key="1">
    <source>
        <dbReference type="SAM" id="Phobius"/>
    </source>
</evidence>
<gene>
    <name evidence="2" type="ORF">E2C01_019214</name>
</gene>
<feature type="transmembrane region" description="Helical" evidence="1">
    <location>
        <begin position="156"/>
        <end position="174"/>
    </location>
</feature>
<keyword evidence="1" id="KW-0812">Transmembrane</keyword>
<sequence length="192" mass="21968">MLSSRPPPSAFYPPRAALFPIPSLDSFAFYSRDATPPIGLSTSTARTSPAPPLQDSFSFLHKTFKSRIYKPHHSWFTLRQASLPTPALNTPTLPSSTLTSFLSFLSLPGLSISPRLLTFLSLSFFSFHPPFHFSLCVLIFFPTLFFVHFSSFSISLPFFFLNIHIPLFAFYKLFSFKFFHFHPCFRLFLSYL</sequence>
<accession>A0A5B7DYU3</accession>
<feature type="transmembrane region" description="Helical" evidence="1">
    <location>
        <begin position="131"/>
        <end position="150"/>
    </location>
</feature>
<keyword evidence="1" id="KW-1133">Transmembrane helix</keyword>
<keyword evidence="3" id="KW-1185">Reference proteome</keyword>
<evidence type="ECO:0000313" key="2">
    <source>
        <dbReference type="EMBL" id="MPC26083.1"/>
    </source>
</evidence>
<evidence type="ECO:0000313" key="3">
    <source>
        <dbReference type="Proteomes" id="UP000324222"/>
    </source>
</evidence>
<name>A0A5B7DYU3_PORTR</name>
<dbReference type="EMBL" id="VSRR010001552">
    <property type="protein sequence ID" value="MPC26083.1"/>
    <property type="molecule type" value="Genomic_DNA"/>
</dbReference>
<dbReference type="AlphaFoldDB" id="A0A5B7DYU3"/>